<keyword evidence="7 15" id="KW-0378">Hydrolase</keyword>
<evidence type="ECO:0000256" key="5">
    <source>
        <dbReference type="ARBA" id="ARBA00022475"/>
    </source>
</evidence>
<name>M1Z1M2_NITG3</name>
<evidence type="ECO:0000313" key="16">
    <source>
        <dbReference type="Proteomes" id="UP000011704"/>
    </source>
</evidence>
<dbReference type="AlphaFoldDB" id="M1Z1M2"/>
<comment type="similarity">
    <text evidence="2">Belongs to the UppP family.</text>
</comment>
<evidence type="ECO:0000256" key="11">
    <source>
        <dbReference type="ARBA" id="ARBA00032707"/>
    </source>
</evidence>
<evidence type="ECO:0000256" key="3">
    <source>
        <dbReference type="ARBA" id="ARBA00012374"/>
    </source>
</evidence>
<comment type="subcellular location">
    <subcellularLocation>
        <location evidence="1">Cell membrane</location>
        <topology evidence="1">Multi-pass membrane protein</topology>
    </subcellularLocation>
</comment>
<comment type="catalytic activity">
    <reaction evidence="13">
        <text>di-trans,octa-cis-undecaprenyl diphosphate + H2O = di-trans,octa-cis-undecaprenyl phosphate + phosphate + H(+)</text>
        <dbReference type="Rhea" id="RHEA:28094"/>
        <dbReference type="ChEBI" id="CHEBI:15377"/>
        <dbReference type="ChEBI" id="CHEBI:15378"/>
        <dbReference type="ChEBI" id="CHEBI:43474"/>
        <dbReference type="ChEBI" id="CHEBI:58405"/>
        <dbReference type="ChEBI" id="CHEBI:60392"/>
        <dbReference type="EC" id="3.6.1.27"/>
    </reaction>
</comment>
<dbReference type="HOGENOM" id="CLU_2202578_0_0_0"/>
<evidence type="ECO:0000256" key="10">
    <source>
        <dbReference type="ARBA" id="ARBA00023251"/>
    </source>
</evidence>
<keyword evidence="8 14" id="KW-1133">Transmembrane helix</keyword>
<evidence type="ECO:0000256" key="2">
    <source>
        <dbReference type="ARBA" id="ARBA00010621"/>
    </source>
</evidence>
<dbReference type="GO" id="GO:0005886">
    <property type="term" value="C:plasma membrane"/>
    <property type="evidence" value="ECO:0007669"/>
    <property type="project" value="UniProtKB-SubCell"/>
</dbReference>
<evidence type="ECO:0000256" key="8">
    <source>
        <dbReference type="ARBA" id="ARBA00022989"/>
    </source>
</evidence>
<accession>M1Z1M2</accession>
<dbReference type="Proteomes" id="UP000011704">
    <property type="component" value="Unassembled WGS sequence"/>
</dbReference>
<feature type="transmembrane region" description="Helical" evidence="14">
    <location>
        <begin position="24"/>
        <end position="43"/>
    </location>
</feature>
<dbReference type="STRING" id="1266370.NITGR_660008"/>
<proteinExistence type="inferred from homology"/>
<dbReference type="GO" id="GO:0046677">
    <property type="term" value="P:response to antibiotic"/>
    <property type="evidence" value="ECO:0007669"/>
    <property type="project" value="UniProtKB-KW"/>
</dbReference>
<evidence type="ECO:0000256" key="6">
    <source>
        <dbReference type="ARBA" id="ARBA00022692"/>
    </source>
</evidence>
<keyword evidence="6 14" id="KW-0812">Transmembrane</keyword>
<keyword evidence="16" id="KW-1185">Reference proteome</keyword>
<gene>
    <name evidence="15" type="ORF">NITGR_660008</name>
</gene>
<dbReference type="PANTHER" id="PTHR30622:SF4">
    <property type="entry name" value="UNDECAPRENYL-DIPHOSPHATASE"/>
    <property type="match status" value="1"/>
</dbReference>
<feature type="transmembrane region" description="Helical" evidence="14">
    <location>
        <begin position="84"/>
        <end position="107"/>
    </location>
</feature>
<reference evidence="15 16" key="1">
    <citation type="journal article" date="2013" name="Front. Microbiol.">
        <title>The genome of Nitrospina gracilis illuminates the metabolism and evolution of the major marine nitrite oxidizer.</title>
        <authorList>
            <person name="Luecker S."/>
            <person name="Nowka B."/>
            <person name="Rattei T."/>
            <person name="Spieck E."/>
            <person name="and Daims H."/>
        </authorList>
    </citation>
    <scope>NUCLEOTIDE SEQUENCE [LARGE SCALE GENOMIC DNA]</scope>
    <source>
        <strain evidence="15 16">3/211</strain>
    </source>
</reference>
<protein>
    <recommendedName>
        <fullName evidence="4">Undecaprenyl-diphosphatase</fullName>
        <ecNumber evidence="3">3.6.1.27</ecNumber>
    </recommendedName>
    <alternativeName>
        <fullName evidence="12">Bacitracin resistance protein</fullName>
    </alternativeName>
    <alternativeName>
        <fullName evidence="11">Undecaprenyl pyrophosphate phosphatase</fullName>
    </alternativeName>
</protein>
<dbReference type="PANTHER" id="PTHR30622">
    <property type="entry name" value="UNDECAPRENYL-DIPHOSPHATASE"/>
    <property type="match status" value="1"/>
</dbReference>
<dbReference type="InterPro" id="IPR003824">
    <property type="entry name" value="UppP"/>
</dbReference>
<feature type="transmembrane region" description="Helical" evidence="14">
    <location>
        <begin position="55"/>
        <end position="78"/>
    </location>
</feature>
<sequence>LFPGTSRSGITIAAGLFMNLSQPAAARFAFLLGTPAILAAGLHKTVSVVAQPGEALMFTSVQMAMAFGIAFLSGYLAIKLLLAVVSRVGLIPFVVYRVILGGLILVLY</sequence>
<dbReference type="EC" id="3.6.1.27" evidence="3"/>
<evidence type="ECO:0000256" key="1">
    <source>
        <dbReference type="ARBA" id="ARBA00004651"/>
    </source>
</evidence>
<evidence type="ECO:0000256" key="4">
    <source>
        <dbReference type="ARBA" id="ARBA00021581"/>
    </source>
</evidence>
<evidence type="ECO:0000256" key="14">
    <source>
        <dbReference type="SAM" id="Phobius"/>
    </source>
</evidence>
<evidence type="ECO:0000313" key="15">
    <source>
        <dbReference type="EMBL" id="CCQ91415.1"/>
    </source>
</evidence>
<evidence type="ECO:0000256" key="13">
    <source>
        <dbReference type="ARBA" id="ARBA00047594"/>
    </source>
</evidence>
<dbReference type="InParanoid" id="M1Z1M2"/>
<evidence type="ECO:0000256" key="7">
    <source>
        <dbReference type="ARBA" id="ARBA00022801"/>
    </source>
</evidence>
<evidence type="ECO:0000256" key="12">
    <source>
        <dbReference type="ARBA" id="ARBA00032932"/>
    </source>
</evidence>
<feature type="non-terminal residue" evidence="15">
    <location>
        <position position="1"/>
    </location>
</feature>
<dbReference type="GO" id="GO:0050380">
    <property type="term" value="F:undecaprenyl-diphosphatase activity"/>
    <property type="evidence" value="ECO:0007669"/>
    <property type="project" value="UniProtKB-EC"/>
</dbReference>
<keyword evidence="9 14" id="KW-0472">Membrane</keyword>
<dbReference type="Pfam" id="PF02673">
    <property type="entry name" value="BacA"/>
    <property type="match status" value="1"/>
</dbReference>
<dbReference type="EMBL" id="CAQJ01000073">
    <property type="protein sequence ID" value="CCQ91415.1"/>
    <property type="molecule type" value="Genomic_DNA"/>
</dbReference>
<keyword evidence="5" id="KW-1003">Cell membrane</keyword>
<keyword evidence="10" id="KW-0046">Antibiotic resistance</keyword>
<evidence type="ECO:0000256" key="9">
    <source>
        <dbReference type="ARBA" id="ARBA00023136"/>
    </source>
</evidence>
<comment type="caution">
    <text evidence="15">The sequence shown here is derived from an EMBL/GenBank/DDBJ whole genome shotgun (WGS) entry which is preliminary data.</text>
</comment>
<organism evidence="15 16">
    <name type="scientific">Nitrospina gracilis (strain 3/211)</name>
    <dbReference type="NCBI Taxonomy" id="1266370"/>
    <lineage>
        <taxon>Bacteria</taxon>
        <taxon>Pseudomonadati</taxon>
        <taxon>Nitrospinota/Tectimicrobiota group</taxon>
        <taxon>Nitrospinota</taxon>
        <taxon>Nitrospinia</taxon>
        <taxon>Nitrospinales</taxon>
        <taxon>Nitrospinaceae</taxon>
        <taxon>Nitrospina</taxon>
    </lineage>
</organism>